<dbReference type="Proteomes" id="UP000325161">
    <property type="component" value="Chromosome"/>
</dbReference>
<name>A0A5C0AZN0_9BURK</name>
<reference evidence="1 2" key="1">
    <citation type="submission" date="2019-08" db="EMBL/GenBank/DDBJ databases">
        <title>Amphibian skin-associated Pigmentiphaga: genome sequence and occurrence across geography and hosts.</title>
        <authorList>
            <person name="Bletz M.C."/>
            <person name="Bunk B."/>
            <person name="Sproeer C."/>
            <person name="Biwer P."/>
            <person name="Reiter S."/>
            <person name="Rabemananjara F.C.E."/>
            <person name="Schulz S."/>
            <person name="Overmann J."/>
            <person name="Vences M."/>
        </authorList>
    </citation>
    <scope>NUCLEOTIDE SEQUENCE [LARGE SCALE GENOMIC DNA]</scope>
    <source>
        <strain evidence="1 2">Mada1488</strain>
    </source>
</reference>
<accession>A0A5C0AZN0</accession>
<sequence length="305" mass="33082">MTISDHSERFAGKPVKEYTPGEPVDASQYAYRLVVEYDSETGMDALLDQFLAEADPASVDALVIGAWNEPFDASAQHVLDALAAKADTLVNLRALFVGDMTVEDCEISWIVQGNYDGLMNAYPKLEELVVRGGTDLDLGPFKHEHLKRLTVQTGGLPSQIVRNVAMSILPALEHLELWLGEDGYGFDGNVALFRDELFANGKPAALRSLGLVDSEIADELAVWLAATPWVAELDTLDLSMGTLGDEGAEALAASPYIRELAELKLSHHYISPAVQAKLKALPLAVDLSDPQEADEDGDRYVAVSE</sequence>
<dbReference type="InterPro" id="IPR032675">
    <property type="entry name" value="LRR_dom_sf"/>
</dbReference>
<dbReference type="KEGG" id="pacr:FXN63_09475"/>
<dbReference type="AlphaFoldDB" id="A0A5C0AZN0"/>
<proteinExistence type="predicted"/>
<dbReference type="OrthoDB" id="9781345at2"/>
<protein>
    <recommendedName>
        <fullName evidence="3">Leucine-rich repeat domain-containing protein</fullName>
    </recommendedName>
</protein>
<evidence type="ECO:0008006" key="3">
    <source>
        <dbReference type="Google" id="ProtNLM"/>
    </source>
</evidence>
<dbReference type="Gene3D" id="3.80.10.10">
    <property type="entry name" value="Ribonuclease Inhibitor"/>
    <property type="match status" value="1"/>
</dbReference>
<dbReference type="EMBL" id="CP043046">
    <property type="protein sequence ID" value="QEI06041.1"/>
    <property type="molecule type" value="Genomic_DNA"/>
</dbReference>
<dbReference type="SUPFAM" id="SSF52047">
    <property type="entry name" value="RNI-like"/>
    <property type="match status" value="1"/>
</dbReference>
<evidence type="ECO:0000313" key="1">
    <source>
        <dbReference type="EMBL" id="QEI06041.1"/>
    </source>
</evidence>
<gene>
    <name evidence="1" type="ORF">FXN63_09475</name>
</gene>
<keyword evidence="2" id="KW-1185">Reference proteome</keyword>
<dbReference type="InterPro" id="IPR047722">
    <property type="entry name" value="STM4015-like"/>
</dbReference>
<evidence type="ECO:0000313" key="2">
    <source>
        <dbReference type="Proteomes" id="UP000325161"/>
    </source>
</evidence>
<dbReference type="RefSeq" id="WP_148814424.1">
    <property type="nucleotide sequence ID" value="NZ_CP043046.1"/>
</dbReference>
<dbReference type="NCBIfam" id="NF038076">
    <property type="entry name" value="fam_STM4015"/>
    <property type="match status" value="1"/>
</dbReference>
<organism evidence="1 2">
    <name type="scientific">Pigmentiphaga aceris</name>
    <dbReference type="NCBI Taxonomy" id="1940612"/>
    <lineage>
        <taxon>Bacteria</taxon>
        <taxon>Pseudomonadati</taxon>
        <taxon>Pseudomonadota</taxon>
        <taxon>Betaproteobacteria</taxon>
        <taxon>Burkholderiales</taxon>
        <taxon>Alcaligenaceae</taxon>
        <taxon>Pigmentiphaga</taxon>
    </lineage>
</organism>